<dbReference type="Pfam" id="PF13585">
    <property type="entry name" value="CHU_C"/>
    <property type="match status" value="1"/>
</dbReference>
<dbReference type="SUPFAM" id="SSF49899">
    <property type="entry name" value="Concanavalin A-like lectins/glucanases"/>
    <property type="match status" value="1"/>
</dbReference>
<comment type="caution">
    <text evidence="2">The sequence shown here is derived from an EMBL/GenBank/DDBJ whole genome shotgun (WGS) entry which is preliminary data.</text>
</comment>
<reference evidence="3" key="1">
    <citation type="journal article" date="2019" name="Int. J. Syst. Evol. Microbiol.">
        <title>The Global Catalogue of Microorganisms (GCM) 10K type strain sequencing project: providing services to taxonomists for standard genome sequencing and annotation.</title>
        <authorList>
            <consortium name="The Broad Institute Genomics Platform"/>
            <consortium name="The Broad Institute Genome Sequencing Center for Infectious Disease"/>
            <person name="Wu L."/>
            <person name="Ma J."/>
        </authorList>
    </citation>
    <scope>NUCLEOTIDE SEQUENCE [LARGE SCALE GENOMIC DNA]</scope>
    <source>
        <strain evidence="3">JCM 17919</strain>
    </source>
</reference>
<dbReference type="Pfam" id="PF18911">
    <property type="entry name" value="PKD_4"/>
    <property type="match status" value="1"/>
</dbReference>
<dbReference type="Gene3D" id="2.60.120.200">
    <property type="match status" value="1"/>
</dbReference>
<dbReference type="InterPro" id="IPR035986">
    <property type="entry name" value="PKD_dom_sf"/>
</dbReference>
<evidence type="ECO:0000313" key="2">
    <source>
        <dbReference type="EMBL" id="GAA4329960.1"/>
    </source>
</evidence>
<gene>
    <name evidence="2" type="ORF">GCM10023184_20880</name>
</gene>
<dbReference type="PANTHER" id="PTHR12223:SF19">
    <property type="entry name" value="LEGUME LECTIN DOMAIN-CONTAINING PROTEIN"/>
    <property type="match status" value="1"/>
</dbReference>
<dbReference type="Gene3D" id="2.60.40.10">
    <property type="entry name" value="Immunoglobulins"/>
    <property type="match status" value="2"/>
</dbReference>
<evidence type="ECO:0000313" key="3">
    <source>
        <dbReference type="Proteomes" id="UP001501725"/>
    </source>
</evidence>
<dbReference type="CDD" id="cd01951">
    <property type="entry name" value="lectin_L-type"/>
    <property type="match status" value="1"/>
</dbReference>
<dbReference type="InterPro" id="IPR051136">
    <property type="entry name" value="Intracellular_Lectin-GPT"/>
</dbReference>
<dbReference type="InterPro" id="IPR026341">
    <property type="entry name" value="T9SS_type_B"/>
</dbReference>
<dbReference type="NCBIfam" id="TIGR04131">
    <property type="entry name" value="Bac_Flav_CTERM"/>
    <property type="match status" value="1"/>
</dbReference>
<dbReference type="SUPFAM" id="SSF49299">
    <property type="entry name" value="PKD domain"/>
    <property type="match status" value="2"/>
</dbReference>
<dbReference type="RefSeq" id="WP_345255609.1">
    <property type="nucleotide sequence ID" value="NZ_BAABGY010000007.1"/>
</dbReference>
<dbReference type="CDD" id="cd00146">
    <property type="entry name" value="PKD"/>
    <property type="match status" value="1"/>
</dbReference>
<proteinExistence type="predicted"/>
<dbReference type="InterPro" id="IPR013783">
    <property type="entry name" value="Ig-like_fold"/>
</dbReference>
<sequence length="638" mass="69725">MYWKTVTLALAGLLFFYAAGAQYILNGSAERINCNCYLLTPDRNTQSGSVWNGNKISLLVPFDFTFNVYLGCSDATGADGIVFMLQPLSTSVGTSGEGMGFSGVSPSIGIALDTWQNPTQNDPAFDHISIQANGITNHSSDLVPPVPVSATSDNVEDCNWHQLRISWDPSTRWLRTWFDGAPRVEKQVDLVGSIFNGDPMVYWGFSAATGGAVNIQKFCTALNPGYTSSLARDTFCVGTPIRFRDSSVSFAPVSAWFWDFGDGTTSTLEDPPPHIYPTPGPYELKFAITGMDGCRSDTLHRPILVASPATASFSIRDTCFKRAPVVQPLGSNVGVAYEWRVDGTLVSTDSLPLLNGLTEGPHGLQLTVRSLYGCSAPQLLSRSFTMLPLPRFSQDLADGCVQQAWPFSATLTGTEPVRQWFWDFGDGRRSGAQGGTLVFRDTAVRSVRTWAFGNNGCPSDTLSRTVRFAEARGSAGRDTVVLSNRPALLHGWANGPVLWTPATGLSNASIPNPTVTLNEDARYLMTVTTLEGCVLRDSLFVEVFKGSDVWVPNAFTPNNDGRNDRFRPLFKGIRELLNFSIYNRWGELVYATKDPQAGWDGALKGGREAGNDTFVWMLHAIDWEGRVYQLKGTVTVIR</sequence>
<dbReference type="SMART" id="SM00089">
    <property type="entry name" value="PKD"/>
    <property type="match status" value="1"/>
</dbReference>
<feature type="domain" description="PKD" evidence="1">
    <location>
        <begin position="252"/>
        <end position="293"/>
    </location>
</feature>
<accession>A0ABP8GVB3</accession>
<keyword evidence="3" id="KW-1185">Reference proteome</keyword>
<organism evidence="2 3">
    <name type="scientific">Flaviaesturariibacter amylovorans</name>
    <dbReference type="NCBI Taxonomy" id="1084520"/>
    <lineage>
        <taxon>Bacteria</taxon>
        <taxon>Pseudomonadati</taxon>
        <taxon>Bacteroidota</taxon>
        <taxon>Chitinophagia</taxon>
        <taxon>Chitinophagales</taxon>
        <taxon>Chitinophagaceae</taxon>
        <taxon>Flaviaestuariibacter</taxon>
    </lineage>
</organism>
<protein>
    <recommendedName>
        <fullName evidence="1">PKD domain-containing protein</fullName>
    </recommendedName>
</protein>
<evidence type="ECO:0000259" key="1">
    <source>
        <dbReference type="PROSITE" id="PS50093"/>
    </source>
</evidence>
<dbReference type="Proteomes" id="UP001501725">
    <property type="component" value="Unassembled WGS sequence"/>
</dbReference>
<dbReference type="InterPro" id="IPR000601">
    <property type="entry name" value="PKD_dom"/>
</dbReference>
<dbReference type="InterPro" id="IPR013320">
    <property type="entry name" value="ConA-like_dom_sf"/>
</dbReference>
<dbReference type="PANTHER" id="PTHR12223">
    <property type="entry name" value="VESICULAR MANNOSE-BINDING LECTIN"/>
    <property type="match status" value="1"/>
</dbReference>
<name>A0ABP8GVB3_9BACT</name>
<dbReference type="InterPro" id="IPR056573">
    <property type="entry name" value="Lectin_L-type_dom"/>
</dbReference>
<dbReference type="InterPro" id="IPR022409">
    <property type="entry name" value="PKD/Chitinase_dom"/>
</dbReference>
<dbReference type="EMBL" id="BAABGY010000007">
    <property type="protein sequence ID" value="GAA4329960.1"/>
    <property type="molecule type" value="Genomic_DNA"/>
</dbReference>
<dbReference type="Pfam" id="PF18483">
    <property type="entry name" value="Lectin_L-type_dom"/>
    <property type="match status" value="1"/>
</dbReference>
<dbReference type="PROSITE" id="PS50093">
    <property type="entry name" value="PKD"/>
    <property type="match status" value="1"/>
</dbReference>